<dbReference type="AlphaFoldDB" id="A0A9W6YJI4"/>
<gene>
    <name evidence="2" type="ORF">Plil01_001798500</name>
</gene>
<evidence type="ECO:0000259" key="1">
    <source>
        <dbReference type="PROSITE" id="PS51688"/>
    </source>
</evidence>
<feature type="domain" description="Peptidase S74" evidence="1">
    <location>
        <begin position="13"/>
        <end position="111"/>
    </location>
</feature>
<proteinExistence type="predicted"/>
<comment type="caution">
    <text evidence="2">The sequence shown here is derived from an EMBL/GenBank/DDBJ whole genome shotgun (WGS) entry which is preliminary data.</text>
</comment>
<dbReference type="Pfam" id="PF13884">
    <property type="entry name" value="Peptidase_S74"/>
    <property type="match status" value="1"/>
</dbReference>
<sequence>MFQSRAGSYTNASDRRLKRDIVDVPYGLAEVLKMQPRKYTMIQEETTHIGCIAQELAELVPECVEKGANDDTNPNGYPINPWGIDLASLTSVLCKAIQKLKSELDQLRSLISQ</sequence>
<dbReference type="PROSITE" id="PS51688">
    <property type="entry name" value="ICA"/>
    <property type="match status" value="1"/>
</dbReference>
<protein>
    <submittedName>
        <fullName evidence="2">Unnamed protein product</fullName>
    </submittedName>
</protein>
<dbReference type="EMBL" id="BSXW01012460">
    <property type="protein sequence ID" value="GMF65300.1"/>
    <property type="molecule type" value="Genomic_DNA"/>
</dbReference>
<evidence type="ECO:0000313" key="3">
    <source>
        <dbReference type="Proteomes" id="UP001165083"/>
    </source>
</evidence>
<reference evidence="2" key="1">
    <citation type="submission" date="2023-04" db="EMBL/GenBank/DDBJ databases">
        <title>Phytophthora lilii NBRC 32176.</title>
        <authorList>
            <person name="Ichikawa N."/>
            <person name="Sato H."/>
            <person name="Tonouchi N."/>
        </authorList>
    </citation>
    <scope>NUCLEOTIDE SEQUENCE</scope>
    <source>
        <strain evidence="2">NBRC 32176</strain>
    </source>
</reference>
<dbReference type="InterPro" id="IPR030392">
    <property type="entry name" value="S74_ICA"/>
</dbReference>
<accession>A0A9W6YJI4</accession>
<name>A0A9W6YJI4_9STRA</name>
<organism evidence="2 3">
    <name type="scientific">Phytophthora lilii</name>
    <dbReference type="NCBI Taxonomy" id="2077276"/>
    <lineage>
        <taxon>Eukaryota</taxon>
        <taxon>Sar</taxon>
        <taxon>Stramenopiles</taxon>
        <taxon>Oomycota</taxon>
        <taxon>Peronosporomycetes</taxon>
        <taxon>Peronosporales</taxon>
        <taxon>Peronosporaceae</taxon>
        <taxon>Phytophthora</taxon>
    </lineage>
</organism>
<keyword evidence="3" id="KW-1185">Reference proteome</keyword>
<dbReference type="OrthoDB" id="125614at2759"/>
<evidence type="ECO:0000313" key="2">
    <source>
        <dbReference type="EMBL" id="GMF65300.1"/>
    </source>
</evidence>
<dbReference type="Proteomes" id="UP001165083">
    <property type="component" value="Unassembled WGS sequence"/>
</dbReference>